<sequence length="212" mass="24533">MSSSKPTTSATDPSTTESTTIATLERTSWKQLTAATKDEDAPFRFMTVATCTNQGADARMVVLRYVDETRKYVWFHTDARSAKVLQLEAFPNATLLFWDQKQKIQLRLIVETRLHTDDYVADDQWKELPVSSRKMYLSELRPGTEQEIPYPGYPEELQNRLPDKEESEAGRSNFSVIECRVLEMDYLHLSREGQTRARFQYEPTLKLVWLAP</sequence>
<feature type="domain" description="Pyridoxamine 5'-phosphate oxidase N-terminal" evidence="6">
    <location>
        <begin position="43"/>
        <end position="127"/>
    </location>
</feature>
<feature type="compositionally biased region" description="Basic and acidic residues" evidence="5">
    <location>
        <begin position="157"/>
        <end position="169"/>
    </location>
</feature>
<dbReference type="Gene3D" id="2.30.110.10">
    <property type="entry name" value="Electron Transport, Fmn-binding Protein, Chain A"/>
    <property type="match status" value="1"/>
</dbReference>
<keyword evidence="3" id="KW-0288">FMN</keyword>
<dbReference type="AlphaFoldDB" id="A0A6L9LFN0"/>
<dbReference type="GO" id="GO:0008615">
    <property type="term" value="P:pyridoxine biosynthetic process"/>
    <property type="evidence" value="ECO:0007669"/>
    <property type="project" value="InterPro"/>
</dbReference>
<protein>
    <submittedName>
        <fullName evidence="7">Pyridoxamine 5'-phosphate oxidase</fullName>
    </submittedName>
</protein>
<evidence type="ECO:0000256" key="1">
    <source>
        <dbReference type="ARBA" id="ARBA00001917"/>
    </source>
</evidence>
<evidence type="ECO:0000313" key="8">
    <source>
        <dbReference type="Proteomes" id="UP000474175"/>
    </source>
</evidence>
<dbReference type="Proteomes" id="UP000474175">
    <property type="component" value="Unassembled WGS sequence"/>
</dbReference>
<evidence type="ECO:0000259" key="6">
    <source>
        <dbReference type="Pfam" id="PF01243"/>
    </source>
</evidence>
<feature type="region of interest" description="Disordered" evidence="5">
    <location>
        <begin position="145"/>
        <end position="169"/>
    </location>
</feature>
<dbReference type="PANTHER" id="PTHR10851:SF3">
    <property type="entry name" value="PYRIDOXINE_PYRIDOXAMINE 5'-PHOSPHATE OXIDASE 2"/>
    <property type="match status" value="1"/>
</dbReference>
<accession>A0A6L9LFN0</accession>
<evidence type="ECO:0000256" key="3">
    <source>
        <dbReference type="ARBA" id="ARBA00022643"/>
    </source>
</evidence>
<keyword evidence="4" id="KW-0560">Oxidoreductase</keyword>
<evidence type="ECO:0000256" key="2">
    <source>
        <dbReference type="ARBA" id="ARBA00022630"/>
    </source>
</evidence>
<dbReference type="PANTHER" id="PTHR10851">
    <property type="entry name" value="PYRIDOXINE-5-PHOSPHATE OXIDASE"/>
    <property type="match status" value="1"/>
</dbReference>
<comment type="caution">
    <text evidence="7">The sequence shown here is derived from an EMBL/GenBank/DDBJ whole genome shotgun (WGS) entry which is preliminary data.</text>
</comment>
<dbReference type="InterPro" id="IPR012349">
    <property type="entry name" value="Split_barrel_FMN-bd"/>
</dbReference>
<dbReference type="RefSeq" id="WP_163954276.1">
    <property type="nucleotide sequence ID" value="NZ_JAAFZH010000015.1"/>
</dbReference>
<evidence type="ECO:0000313" key="7">
    <source>
        <dbReference type="EMBL" id="NDU98142.1"/>
    </source>
</evidence>
<dbReference type="InterPro" id="IPR011576">
    <property type="entry name" value="Pyridox_Oxase_N"/>
</dbReference>
<dbReference type="EMBL" id="JAAFZH010000015">
    <property type="protein sequence ID" value="NDU98142.1"/>
    <property type="molecule type" value="Genomic_DNA"/>
</dbReference>
<dbReference type="SUPFAM" id="SSF50475">
    <property type="entry name" value="FMN-binding split barrel"/>
    <property type="match status" value="1"/>
</dbReference>
<dbReference type="GO" id="GO:0010181">
    <property type="term" value="F:FMN binding"/>
    <property type="evidence" value="ECO:0007669"/>
    <property type="project" value="InterPro"/>
</dbReference>
<dbReference type="Pfam" id="PF01243">
    <property type="entry name" value="PNPOx_N"/>
    <property type="match status" value="1"/>
</dbReference>
<keyword evidence="8" id="KW-1185">Reference proteome</keyword>
<feature type="region of interest" description="Disordered" evidence="5">
    <location>
        <begin position="1"/>
        <end position="20"/>
    </location>
</feature>
<reference evidence="7 8" key="1">
    <citation type="submission" date="2020-02" db="EMBL/GenBank/DDBJ databases">
        <title>Draft genome sequence of two Spirosoma agri KCTC 52727 and Spirosoma terrae KCTC 52035.</title>
        <authorList>
            <person name="Rojas J."/>
            <person name="Ambika Manirajan B."/>
            <person name="Suarez C."/>
            <person name="Ratering S."/>
            <person name="Schnell S."/>
        </authorList>
    </citation>
    <scope>NUCLEOTIDE SEQUENCE [LARGE SCALE GENOMIC DNA]</scope>
    <source>
        <strain evidence="7 8">KCTC 52035</strain>
    </source>
</reference>
<evidence type="ECO:0000256" key="4">
    <source>
        <dbReference type="ARBA" id="ARBA00023002"/>
    </source>
</evidence>
<dbReference type="GO" id="GO:0004733">
    <property type="term" value="F:pyridoxamine phosphate oxidase activity"/>
    <property type="evidence" value="ECO:0007669"/>
    <property type="project" value="InterPro"/>
</dbReference>
<dbReference type="InterPro" id="IPR000659">
    <property type="entry name" value="Pyridox_Oxase"/>
</dbReference>
<proteinExistence type="predicted"/>
<name>A0A6L9LFN0_9BACT</name>
<organism evidence="7 8">
    <name type="scientific">Spirosoma terrae</name>
    <dbReference type="NCBI Taxonomy" id="1968276"/>
    <lineage>
        <taxon>Bacteria</taxon>
        <taxon>Pseudomonadati</taxon>
        <taxon>Bacteroidota</taxon>
        <taxon>Cytophagia</taxon>
        <taxon>Cytophagales</taxon>
        <taxon>Cytophagaceae</taxon>
        <taxon>Spirosoma</taxon>
    </lineage>
</organism>
<evidence type="ECO:0000256" key="5">
    <source>
        <dbReference type="SAM" id="MobiDB-lite"/>
    </source>
</evidence>
<gene>
    <name evidence="7" type="ORF">GK108_24880</name>
</gene>
<comment type="cofactor">
    <cofactor evidence="1">
        <name>FMN</name>
        <dbReference type="ChEBI" id="CHEBI:58210"/>
    </cofactor>
</comment>
<keyword evidence="2" id="KW-0285">Flavoprotein</keyword>